<evidence type="ECO:0000256" key="2">
    <source>
        <dbReference type="SAM" id="SignalP"/>
    </source>
</evidence>
<feature type="compositionally biased region" description="Low complexity" evidence="1">
    <location>
        <begin position="268"/>
        <end position="291"/>
    </location>
</feature>
<reference evidence="4" key="1">
    <citation type="submission" date="2013-10" db="EMBL/GenBank/DDBJ databases">
        <title>Genomic analysis of the causative agents of coccidiosis in chickens.</title>
        <authorList>
            <person name="Reid A.J."/>
            <person name="Blake D."/>
            <person name="Billington K."/>
            <person name="Browne H."/>
            <person name="Dunn M."/>
            <person name="Hung S."/>
            <person name="Kawahara F."/>
            <person name="Miranda-Saavedra D."/>
            <person name="Mourier T."/>
            <person name="Nagra H."/>
            <person name="Otto T.D."/>
            <person name="Rawlings N."/>
            <person name="Sanchez A."/>
            <person name="Sanders M."/>
            <person name="Subramaniam C."/>
            <person name="Tay Y."/>
            <person name="Dear P."/>
            <person name="Doerig C."/>
            <person name="Gruber A."/>
            <person name="Parkinson J."/>
            <person name="Shirley M."/>
            <person name="Wan K.L."/>
            <person name="Berriman M."/>
            <person name="Tomley F."/>
            <person name="Pain A."/>
        </authorList>
    </citation>
    <scope>NUCLEOTIDE SEQUENCE [LARGE SCALE GENOMIC DNA]</scope>
    <source>
        <strain evidence="4">Weybridge</strain>
    </source>
</reference>
<dbReference type="SUPFAM" id="SSF52087">
    <property type="entry name" value="CRAL/TRIO domain"/>
    <property type="match status" value="1"/>
</dbReference>
<keyword evidence="2" id="KW-0732">Signal</keyword>
<dbReference type="Pfam" id="PF00650">
    <property type="entry name" value="CRAL_TRIO"/>
    <property type="match status" value="1"/>
</dbReference>
<dbReference type="VEuPathDB" id="ToxoDB:EMWEY_00020680"/>
<dbReference type="PROSITE" id="PS50191">
    <property type="entry name" value="CRAL_TRIO"/>
    <property type="match status" value="1"/>
</dbReference>
<feature type="chain" id="PRO_5004675037" description="CRAL-TRIO domain-containing protein" evidence="2">
    <location>
        <begin position="32"/>
        <end position="315"/>
    </location>
</feature>
<dbReference type="RefSeq" id="XP_013333256.1">
    <property type="nucleotide sequence ID" value="XM_013477802.1"/>
</dbReference>
<dbReference type="Gene3D" id="3.40.525.10">
    <property type="entry name" value="CRAL-TRIO lipid binding domain"/>
    <property type="match status" value="1"/>
</dbReference>
<organism evidence="4 5">
    <name type="scientific">Eimeria maxima</name>
    <name type="common">Coccidian parasite</name>
    <dbReference type="NCBI Taxonomy" id="5804"/>
    <lineage>
        <taxon>Eukaryota</taxon>
        <taxon>Sar</taxon>
        <taxon>Alveolata</taxon>
        <taxon>Apicomplexa</taxon>
        <taxon>Conoidasida</taxon>
        <taxon>Coccidia</taxon>
        <taxon>Eucoccidiorida</taxon>
        <taxon>Eimeriorina</taxon>
        <taxon>Eimeriidae</taxon>
        <taxon>Eimeria</taxon>
    </lineage>
</organism>
<accession>U6M4L6</accession>
<feature type="region of interest" description="Disordered" evidence="1">
    <location>
        <begin position="253"/>
        <end position="315"/>
    </location>
</feature>
<dbReference type="OMA" id="LEMWDSL"/>
<feature type="signal peptide" evidence="2">
    <location>
        <begin position="1"/>
        <end position="31"/>
    </location>
</feature>
<feature type="compositionally biased region" description="Acidic residues" evidence="1">
    <location>
        <begin position="299"/>
        <end position="315"/>
    </location>
</feature>
<dbReference type="AlphaFoldDB" id="U6M4L6"/>
<dbReference type="GeneID" id="25336054"/>
<feature type="domain" description="CRAL-TRIO" evidence="3">
    <location>
        <begin position="49"/>
        <end position="218"/>
    </location>
</feature>
<gene>
    <name evidence="4" type="ORF">EMWEY_00020680</name>
</gene>
<dbReference type="InterPro" id="IPR001251">
    <property type="entry name" value="CRAL-TRIO_dom"/>
</dbReference>
<evidence type="ECO:0000313" key="4">
    <source>
        <dbReference type="EMBL" id="CDJ56605.1"/>
    </source>
</evidence>
<keyword evidence="5" id="KW-1185">Reference proteome</keyword>
<proteinExistence type="predicted"/>
<evidence type="ECO:0000256" key="1">
    <source>
        <dbReference type="SAM" id="MobiDB-lite"/>
    </source>
</evidence>
<sequence>MKGLKERPVATHVVRGCWILVFLHIVSCAAASSSSTSLDRQGEAALLTRVELKHDTFPTYVYGKSKSGAPVIYKPKLSGLRDFRKLFVLQTDSYMIDLLLQETNMNSFTLVLDFSALSRRLRVPTLEMWDSLRTVVDPLPSAVKASIEQMVTRVFERCEAVVVVNATTFLKLLKPVISLMVPVSNEKLFVSTDLSALFKVVPATQVPRPYNPSAVDDVSSNAQTSKLYQLLNARAQELLGRPLAVDIVGEGSISKDEMGPESPAKLYAVPEAEAPAAAADDAATADDAAAAKGASTTTEQEEADEDEDDLFDDID</sequence>
<dbReference type="CDD" id="cd00170">
    <property type="entry name" value="SEC14"/>
    <property type="match status" value="1"/>
</dbReference>
<dbReference type="InterPro" id="IPR036865">
    <property type="entry name" value="CRAL-TRIO_dom_sf"/>
</dbReference>
<dbReference type="OrthoDB" id="345778at2759"/>
<dbReference type="EMBL" id="HG719011">
    <property type="protein sequence ID" value="CDJ56605.1"/>
    <property type="molecule type" value="Genomic_DNA"/>
</dbReference>
<reference evidence="4" key="2">
    <citation type="submission" date="2013-10" db="EMBL/GenBank/DDBJ databases">
        <authorList>
            <person name="Aslett M."/>
        </authorList>
    </citation>
    <scope>NUCLEOTIDE SEQUENCE [LARGE SCALE GENOMIC DNA]</scope>
    <source>
        <strain evidence="4">Weybridge</strain>
    </source>
</reference>
<name>U6M4L6_EIMMA</name>
<dbReference type="Proteomes" id="UP000030763">
    <property type="component" value="Unassembled WGS sequence"/>
</dbReference>
<evidence type="ECO:0000259" key="3">
    <source>
        <dbReference type="PROSITE" id="PS50191"/>
    </source>
</evidence>
<evidence type="ECO:0000313" key="5">
    <source>
        <dbReference type="Proteomes" id="UP000030763"/>
    </source>
</evidence>
<protein>
    <recommendedName>
        <fullName evidence="3">CRAL-TRIO domain-containing protein</fullName>
    </recommendedName>
</protein>